<feature type="region of interest" description="Disordered" evidence="1">
    <location>
        <begin position="319"/>
        <end position="693"/>
    </location>
</feature>
<dbReference type="GO" id="GO:0016567">
    <property type="term" value="P:protein ubiquitination"/>
    <property type="evidence" value="ECO:0007669"/>
    <property type="project" value="UniProtKB-UniPathway"/>
</dbReference>
<sequence>MAVPTIPKGGITLRGGEGDGYKGKAGSATAMSIKLGSGMVESMRKAMQAMEGLQFVSGSTPKLRIGGRTIDLTLSTDAFRNELYVSTKPGTLSDLQYAGLLSHRAVVKQRERKPAEGETGTDEALAALRSSLASFEQEKQANQANIEKGMLAVPKSRFDAAKKHKRLGSAGGQAVGSFSPSKGPLRDPAPTSAPANESDVKLQAMRTPIVHLLAMKPATADSIQIKTQIPRADLNGMLQKIARKVDGEWQLADRGYKDLDVWKFGYSSEEDRQSAVDNAIRAYDRLRIGKEEKVWQSLLPKEDRGKGIVLSRLHSAGQVNRGLTPDAADDSQPTSRANTPRIGASTPRPGSSKGDVMKRILSAKDPKKVRAVEEAKEKKRKEKEAAREAAASDRETAKAAKRQPAKKVQPKIKSAEIVHSSDDESGEEGEVRDDEREVKRVDSKTNPEKPRPISARAKARTSPDSSSDAPSTGTKRKEPPDPAKSIASLANKAAKSSAATGKVTPRTNTNALSAPPSHHKSQRSPQKHDSKPSVPSPLGAARPRVASDVSNRGGIGVRHVKPGAATPQGLGVTNAVRKRHDTVTSTESAVSTGSDKTRDDAKVVPKAAPKPTANVTPKVMTNGTPKVVAASKTNGVKRPAEDPPEDNAPKHRKTTSTSSQSQLSQSTFTSTATAHSTARTSPDATAFDSGSSDSAASVLDTITYAQGVHLAEKFRDQYYPAYAAMYDAQAAREGKGERVGREERERLWAMHRRLEQMKREIQRAGERELRGD</sequence>
<dbReference type="Proteomes" id="UP000309340">
    <property type="component" value="Unassembled WGS sequence"/>
</dbReference>
<feature type="compositionally biased region" description="Basic and acidic residues" evidence="1">
    <location>
        <begin position="413"/>
        <end position="422"/>
    </location>
</feature>
<proteinExistence type="predicted"/>
<dbReference type="Gene3D" id="1.10.10.2670">
    <property type="entry name" value="E3 ubiquitin-protein ligase"/>
    <property type="match status" value="1"/>
</dbReference>
<reference evidence="2 3" key="1">
    <citation type="submission" date="2017-03" db="EMBL/GenBank/DDBJ databases">
        <title>Genomes of endolithic fungi from Antarctica.</title>
        <authorList>
            <person name="Coleine C."/>
            <person name="Masonjones S."/>
            <person name="Stajich J.E."/>
        </authorList>
    </citation>
    <scope>NUCLEOTIDE SEQUENCE [LARGE SCALE GENOMIC DNA]</scope>
    <source>
        <strain evidence="2 3">CCFEE 5184</strain>
    </source>
</reference>
<comment type="caution">
    <text evidence="2">The sequence shown here is derived from an EMBL/GenBank/DDBJ whole genome shotgun (WGS) entry which is preliminary data.</text>
</comment>
<evidence type="ECO:0000313" key="3">
    <source>
        <dbReference type="Proteomes" id="UP000309340"/>
    </source>
</evidence>
<dbReference type="SUPFAM" id="SSF46785">
    <property type="entry name" value="Winged helix' DNA-binding domain"/>
    <property type="match status" value="1"/>
</dbReference>
<dbReference type="OrthoDB" id="2587563at2759"/>
<name>A0A4U0XST1_9PEZI</name>
<dbReference type="EMBL" id="NAJQ01000065">
    <property type="protein sequence ID" value="TKA80694.1"/>
    <property type="molecule type" value="Genomic_DNA"/>
</dbReference>
<feature type="compositionally biased region" description="Low complexity" evidence="1">
    <location>
        <begin position="460"/>
        <end position="472"/>
    </location>
</feature>
<feature type="compositionally biased region" description="Basic and acidic residues" evidence="1">
    <location>
        <begin position="433"/>
        <end position="451"/>
    </location>
</feature>
<protein>
    <submittedName>
        <fullName evidence="2">Uncharacterized protein</fullName>
    </submittedName>
</protein>
<dbReference type="InterPro" id="IPR042065">
    <property type="entry name" value="E3_ELL-like"/>
</dbReference>
<feature type="compositionally biased region" description="Acidic residues" evidence="1">
    <location>
        <begin position="423"/>
        <end position="432"/>
    </location>
</feature>
<organism evidence="2 3">
    <name type="scientific">Friedmanniomyces simplex</name>
    <dbReference type="NCBI Taxonomy" id="329884"/>
    <lineage>
        <taxon>Eukaryota</taxon>
        <taxon>Fungi</taxon>
        <taxon>Dikarya</taxon>
        <taxon>Ascomycota</taxon>
        <taxon>Pezizomycotina</taxon>
        <taxon>Dothideomycetes</taxon>
        <taxon>Dothideomycetidae</taxon>
        <taxon>Mycosphaerellales</taxon>
        <taxon>Teratosphaeriaceae</taxon>
        <taxon>Friedmanniomyces</taxon>
    </lineage>
</organism>
<feature type="compositionally biased region" description="Low complexity" evidence="1">
    <location>
        <begin position="655"/>
        <end position="693"/>
    </location>
</feature>
<feature type="region of interest" description="Disordered" evidence="1">
    <location>
        <begin position="163"/>
        <end position="198"/>
    </location>
</feature>
<evidence type="ECO:0000256" key="1">
    <source>
        <dbReference type="SAM" id="MobiDB-lite"/>
    </source>
</evidence>
<feature type="compositionally biased region" description="Basic residues" evidence="1">
    <location>
        <begin position="399"/>
        <end position="410"/>
    </location>
</feature>
<evidence type="ECO:0000313" key="2">
    <source>
        <dbReference type="EMBL" id="TKA80694.1"/>
    </source>
</evidence>
<feature type="compositionally biased region" description="Polar residues" evidence="1">
    <location>
        <begin position="613"/>
        <end position="624"/>
    </location>
</feature>
<dbReference type="UniPathway" id="UPA00143"/>
<dbReference type="STRING" id="329884.A0A4U0XST1"/>
<gene>
    <name evidence="2" type="ORF">B0A55_03690</name>
</gene>
<dbReference type="InterPro" id="IPR036390">
    <property type="entry name" value="WH_DNA-bd_sf"/>
</dbReference>
<feature type="compositionally biased region" description="Polar residues" evidence="1">
    <location>
        <begin position="583"/>
        <end position="594"/>
    </location>
</feature>
<feature type="compositionally biased region" description="Low complexity" evidence="1">
    <location>
        <begin position="483"/>
        <end position="502"/>
    </location>
</feature>
<feature type="compositionally biased region" description="Basic and acidic residues" evidence="1">
    <location>
        <begin position="355"/>
        <end position="398"/>
    </location>
</feature>
<keyword evidence="3" id="KW-1185">Reference proteome</keyword>
<accession>A0A4U0XST1</accession>
<dbReference type="AlphaFoldDB" id="A0A4U0XST1"/>